<feature type="chain" id="PRO_5025650866" evidence="2">
    <location>
        <begin position="28"/>
        <end position="300"/>
    </location>
</feature>
<evidence type="ECO:0000256" key="1">
    <source>
        <dbReference type="SAM" id="Phobius"/>
    </source>
</evidence>
<feature type="transmembrane region" description="Helical" evidence="1">
    <location>
        <begin position="249"/>
        <end position="271"/>
    </location>
</feature>
<dbReference type="EMBL" id="MN857135">
    <property type="protein sequence ID" value="QIA15791.1"/>
    <property type="molecule type" value="Genomic_DNA"/>
</dbReference>
<evidence type="ECO:0000256" key="2">
    <source>
        <dbReference type="SAM" id="SignalP"/>
    </source>
</evidence>
<gene>
    <name evidence="3" type="primary">idtS</name>
</gene>
<keyword evidence="2" id="KW-0732">Signal</keyword>
<sequence>MSRSNWIFISLQGFFCLAGMIWKAREGYPIIDFPRPLQFIDSSDATSSHGTTSPWLWFNAAASMQSIWDNGPWFWLHLMLYIAQLVGLSLIILHETVPHGAFLRKFESLAALGYLSYTLGPSTAFPVFSLWTLNQFRAEKLVTAWPRRQEKAFLRTIFWCTGMSHIGVFVVAIVATLLPRDATAPFHIGNSLLGVPDCSQFPCSEVAARHARLRQINEMTGTSSGFFLTVGLFSRTLEADNKHLSLRLMVRMFLVSLIAGPAAGSADVLLLRDSIIRSKKDCGWRYGKQGFEIRDALVIT</sequence>
<evidence type="ECO:0000313" key="3">
    <source>
        <dbReference type="EMBL" id="QIA15791.1"/>
    </source>
</evidence>
<name>A0A6C0RI59_9HYPO</name>
<protein>
    <submittedName>
        <fullName evidence="3">IdtS</fullName>
    </submittedName>
</protein>
<proteinExistence type="predicted"/>
<feature type="transmembrane region" description="Helical" evidence="1">
    <location>
        <begin position="153"/>
        <end position="178"/>
    </location>
</feature>
<organism evidence="3">
    <name type="scientific">Epichloe bromicola</name>
    <dbReference type="NCBI Taxonomy" id="79588"/>
    <lineage>
        <taxon>Eukaryota</taxon>
        <taxon>Fungi</taxon>
        <taxon>Dikarya</taxon>
        <taxon>Ascomycota</taxon>
        <taxon>Pezizomycotina</taxon>
        <taxon>Sordariomycetes</taxon>
        <taxon>Hypocreomycetidae</taxon>
        <taxon>Hypocreales</taxon>
        <taxon>Clavicipitaceae</taxon>
        <taxon>Epichloe</taxon>
    </lineage>
</organism>
<keyword evidence="1" id="KW-0812">Transmembrane</keyword>
<reference evidence="3" key="1">
    <citation type="submission" date="2019-12" db="EMBL/GenBank/DDBJ databases">
        <title>Epichloe bromicola AL0434 indole-diterpene biosynthesis genes.</title>
        <authorList>
            <person name="Young C.A."/>
        </authorList>
    </citation>
    <scope>NUCLEOTIDE SEQUENCE</scope>
    <source>
        <strain evidence="3">AL0434</strain>
    </source>
</reference>
<accession>A0A6C0RI59</accession>
<keyword evidence="1" id="KW-0472">Membrane</keyword>
<feature type="transmembrane region" description="Helical" evidence="1">
    <location>
        <begin position="114"/>
        <end position="133"/>
    </location>
</feature>
<feature type="transmembrane region" description="Helical" evidence="1">
    <location>
        <begin position="73"/>
        <end position="93"/>
    </location>
</feature>
<feature type="signal peptide" evidence="2">
    <location>
        <begin position="1"/>
        <end position="27"/>
    </location>
</feature>
<keyword evidence="1" id="KW-1133">Transmembrane helix</keyword>
<dbReference type="AlphaFoldDB" id="A0A6C0RI59"/>